<dbReference type="Gene3D" id="3.30.40.10">
    <property type="entry name" value="Zinc/RING finger domain, C3HC4 (zinc finger)"/>
    <property type="match status" value="1"/>
</dbReference>
<evidence type="ECO:0000313" key="7">
    <source>
        <dbReference type="Proteomes" id="UP000593567"/>
    </source>
</evidence>
<dbReference type="Pfam" id="PF00097">
    <property type="entry name" value="zf-C3HC4"/>
    <property type="match status" value="1"/>
</dbReference>
<organism evidence="6 7">
    <name type="scientific">Bugula neritina</name>
    <name type="common">Brown bryozoan</name>
    <name type="synonym">Sertularia neritina</name>
    <dbReference type="NCBI Taxonomy" id="10212"/>
    <lineage>
        <taxon>Eukaryota</taxon>
        <taxon>Metazoa</taxon>
        <taxon>Spiralia</taxon>
        <taxon>Lophotrochozoa</taxon>
        <taxon>Bryozoa</taxon>
        <taxon>Gymnolaemata</taxon>
        <taxon>Cheilostomatida</taxon>
        <taxon>Flustrina</taxon>
        <taxon>Buguloidea</taxon>
        <taxon>Bugulidae</taxon>
        <taxon>Bugula</taxon>
    </lineage>
</organism>
<sequence length="67" mass="7491">MSTRAIKRTQCAYCREEGSCRVDPREMPCGHVSCLPCLAADFSRTKIVTCPLCKLDSLSFILLSLHQ</sequence>
<dbReference type="InterPro" id="IPR018957">
    <property type="entry name" value="Znf_C3HC4_RING-type"/>
</dbReference>
<dbReference type="InterPro" id="IPR013083">
    <property type="entry name" value="Znf_RING/FYVE/PHD"/>
</dbReference>
<keyword evidence="1" id="KW-0479">Metal-binding</keyword>
<keyword evidence="7" id="KW-1185">Reference proteome</keyword>
<dbReference type="OrthoDB" id="342730at2759"/>
<dbReference type="AlphaFoldDB" id="A0A7J7K146"/>
<gene>
    <name evidence="6" type="ORF">EB796_010375</name>
</gene>
<evidence type="ECO:0000256" key="2">
    <source>
        <dbReference type="ARBA" id="ARBA00022771"/>
    </source>
</evidence>
<dbReference type="InterPro" id="IPR001841">
    <property type="entry name" value="Znf_RING"/>
</dbReference>
<dbReference type="GO" id="GO:0008270">
    <property type="term" value="F:zinc ion binding"/>
    <property type="evidence" value="ECO:0007669"/>
    <property type="project" value="UniProtKB-KW"/>
</dbReference>
<evidence type="ECO:0000256" key="1">
    <source>
        <dbReference type="ARBA" id="ARBA00022723"/>
    </source>
</evidence>
<proteinExistence type="predicted"/>
<dbReference type="EMBL" id="VXIV02001627">
    <property type="protein sequence ID" value="KAF6031316.1"/>
    <property type="molecule type" value="Genomic_DNA"/>
</dbReference>
<reference evidence="6" key="1">
    <citation type="submission" date="2020-06" db="EMBL/GenBank/DDBJ databases">
        <title>Draft genome of Bugula neritina, a colonial animal packing powerful symbionts and potential medicines.</title>
        <authorList>
            <person name="Rayko M."/>
        </authorList>
    </citation>
    <scope>NUCLEOTIDE SEQUENCE [LARGE SCALE GENOMIC DNA]</scope>
    <source>
        <strain evidence="6">Kwan_BN1</strain>
    </source>
</reference>
<dbReference type="SMART" id="SM00184">
    <property type="entry name" value="RING"/>
    <property type="match status" value="1"/>
</dbReference>
<dbReference type="PROSITE" id="PS50089">
    <property type="entry name" value="ZF_RING_2"/>
    <property type="match status" value="1"/>
</dbReference>
<dbReference type="SUPFAM" id="SSF57850">
    <property type="entry name" value="RING/U-box"/>
    <property type="match status" value="1"/>
</dbReference>
<keyword evidence="2 4" id="KW-0863">Zinc-finger</keyword>
<evidence type="ECO:0000256" key="3">
    <source>
        <dbReference type="ARBA" id="ARBA00022833"/>
    </source>
</evidence>
<feature type="domain" description="RING-type" evidence="5">
    <location>
        <begin position="11"/>
        <end position="54"/>
    </location>
</feature>
<dbReference type="Proteomes" id="UP000593567">
    <property type="component" value="Unassembled WGS sequence"/>
</dbReference>
<protein>
    <recommendedName>
        <fullName evidence="5">RING-type domain-containing protein</fullName>
    </recommendedName>
</protein>
<comment type="caution">
    <text evidence="6">The sequence shown here is derived from an EMBL/GenBank/DDBJ whole genome shotgun (WGS) entry which is preliminary data.</text>
</comment>
<name>A0A7J7K146_BUGNE</name>
<accession>A0A7J7K146</accession>
<evidence type="ECO:0000313" key="6">
    <source>
        <dbReference type="EMBL" id="KAF6031316.1"/>
    </source>
</evidence>
<evidence type="ECO:0000259" key="5">
    <source>
        <dbReference type="PROSITE" id="PS50089"/>
    </source>
</evidence>
<keyword evidence="3" id="KW-0862">Zinc</keyword>
<evidence type="ECO:0000256" key="4">
    <source>
        <dbReference type="PROSITE-ProRule" id="PRU00175"/>
    </source>
</evidence>